<dbReference type="AlphaFoldDB" id="A0A2N9F3N9"/>
<proteinExistence type="predicted"/>
<organism evidence="1">
    <name type="scientific">Fagus sylvatica</name>
    <name type="common">Beechnut</name>
    <dbReference type="NCBI Taxonomy" id="28930"/>
    <lineage>
        <taxon>Eukaryota</taxon>
        <taxon>Viridiplantae</taxon>
        <taxon>Streptophyta</taxon>
        <taxon>Embryophyta</taxon>
        <taxon>Tracheophyta</taxon>
        <taxon>Spermatophyta</taxon>
        <taxon>Magnoliopsida</taxon>
        <taxon>eudicotyledons</taxon>
        <taxon>Gunneridae</taxon>
        <taxon>Pentapetalae</taxon>
        <taxon>rosids</taxon>
        <taxon>fabids</taxon>
        <taxon>Fagales</taxon>
        <taxon>Fagaceae</taxon>
        <taxon>Fagus</taxon>
    </lineage>
</organism>
<sequence>MVCGRCGLLSGVVRRAMLPCRGPWWTVALKLGGSGGQLASGVGLCYHP</sequence>
<gene>
    <name evidence="1" type="ORF">FSB_LOCUS9492</name>
</gene>
<reference evidence="1" key="1">
    <citation type="submission" date="2018-02" db="EMBL/GenBank/DDBJ databases">
        <authorList>
            <person name="Cohen D.B."/>
            <person name="Kent A.D."/>
        </authorList>
    </citation>
    <scope>NUCLEOTIDE SEQUENCE</scope>
</reference>
<accession>A0A2N9F3N9</accession>
<name>A0A2N9F3N9_FAGSY</name>
<protein>
    <submittedName>
        <fullName evidence="1">Uncharacterized protein</fullName>
    </submittedName>
</protein>
<evidence type="ECO:0000313" key="1">
    <source>
        <dbReference type="EMBL" id="SPC81610.1"/>
    </source>
</evidence>
<dbReference type="EMBL" id="OIVN01000525">
    <property type="protein sequence ID" value="SPC81610.1"/>
    <property type="molecule type" value="Genomic_DNA"/>
</dbReference>